<protein>
    <submittedName>
        <fullName evidence="4">Repeat domain-containing protein</fullName>
    </submittedName>
</protein>
<sequence>MPKRVVLISFLLCVLVACRQQHTLFEKLPESETGINFTNTITEDQAQNVFTYQYYYNGNGVAIGDINNDGLADVFFTGNKTPSKLYLNKGGFRFEDITATAGVAGKDAWRTGANMVDINGDGLLDIYVCYSGFGSDTDRANQLFINQGTGKNGVPSFSEQAAAYGIDAPGTYTSQAAFFDFDQDGDLDMFLLNHAAEFYSPFFNTTHLRNLRHPKYGNRLYRNDAGKFSDISASAGIYGSGLNFGLGIAISDINNDGLSDILVSNDFHEQDFCYLNKGDGTFKEIAQQAFPHMSRNTMGLDIADYNNDLLPDVVTMDMLPETNYRQKILQGPDEYDKYTLMVDSGYGHQNNRNVLQLNRGSDANGMPVFSEIGQLAGVSNTDWSWAALFADLDNDGWKDLFITNGYLRESTNLDFMKYQVAEAYQQAVTKGLDVSTRESYERNMPLYDLVQKMPSTKISNYAFRNSGDLRFTDESKAWGLDEPGVSNGAAYADLDNDGDLDLIVCNNNDPAWVYRNNTDRQKENNFIRIKLTGSKGNTFGLGAKVVVTTVSGSQLQEQYPVRGYQSSVDYVLNFGLGKEKEVKEVKVLWPRGGVSVLRNPAINKAHLIKEQQRSESQTPEKATPAFFTDVTPTSGLRFRHQENEFVDFKREYLIPYQLSRQGARMSKGDVNGDGLEDVYIGGAAEQSGALFLQTADGRFVKGSEKPWQSDAIYEDVGSLFLDADRDGDLDLYVVSGGSEWSGAVPGLQDRLYENDGKGNFRRQPLALPREAFSGSCVTAADFDKDGDLDLFVGARSIPGRYPFSEGNMILRNDGGAQGLKFTDVTDGLAGVHFTNTGMVTDATWSDIDKDGWMDLIVVGDWMPVKIYRNEQGKKLSDITAKWGLEKTGGWWCKILPADVDKDGDVDFIVGNAGTNSQFRANEQEPLITYAGPFAPDGSIVPLMTYYVQHASYPFNSRDEVVEKMPALNKRFLRYADFANATINDILSPEQLAAAAKLYIYNTQSSLLINEGSRFSLKPLPLEAQFSMANGILYKDFTGDGKEDILLTGNFYPFRVQQGRSDASIGSLLMGNGKGSFTPVAASKSGLLVKGDVRDMLELNGGKKTWIVVSKNNDSVQVLSRN</sequence>
<evidence type="ECO:0000256" key="2">
    <source>
        <dbReference type="SAM" id="SignalP"/>
    </source>
</evidence>
<feature type="signal peptide" evidence="2">
    <location>
        <begin position="1"/>
        <end position="19"/>
    </location>
</feature>
<proteinExistence type="predicted"/>
<dbReference type="Gene3D" id="2.130.10.130">
    <property type="entry name" value="Integrin alpha, N-terminal"/>
    <property type="match status" value="4"/>
</dbReference>
<evidence type="ECO:0000313" key="4">
    <source>
        <dbReference type="EMBL" id="SHE87170.1"/>
    </source>
</evidence>
<feature type="domain" description="ASPIC/UnbV" evidence="3">
    <location>
        <begin position="540"/>
        <end position="605"/>
    </location>
</feature>
<keyword evidence="5" id="KW-1185">Reference proteome</keyword>
<dbReference type="PANTHER" id="PTHR16026:SF0">
    <property type="entry name" value="CARTILAGE ACIDIC PROTEIN 1"/>
    <property type="match status" value="1"/>
</dbReference>
<reference evidence="4 5" key="1">
    <citation type="submission" date="2016-11" db="EMBL/GenBank/DDBJ databases">
        <authorList>
            <person name="Jaros S."/>
            <person name="Januszkiewicz K."/>
            <person name="Wedrychowicz H."/>
        </authorList>
    </citation>
    <scope>NUCLEOTIDE SEQUENCE [LARGE SCALE GENOMIC DNA]</scope>
    <source>
        <strain evidence="4 5">DSM 26897</strain>
    </source>
</reference>
<dbReference type="InterPro" id="IPR027039">
    <property type="entry name" value="Crtac1"/>
</dbReference>
<dbReference type="InterPro" id="IPR028994">
    <property type="entry name" value="Integrin_alpha_N"/>
</dbReference>
<dbReference type="PANTHER" id="PTHR16026">
    <property type="entry name" value="CARTILAGE ACIDIC PROTEIN 1"/>
    <property type="match status" value="1"/>
</dbReference>
<dbReference type="Pfam" id="PF13517">
    <property type="entry name" value="FG-GAP_3"/>
    <property type="match status" value="4"/>
</dbReference>
<dbReference type="InterPro" id="IPR013517">
    <property type="entry name" value="FG-GAP"/>
</dbReference>
<name>A0A1M4X142_9BACT</name>
<evidence type="ECO:0000259" key="3">
    <source>
        <dbReference type="Pfam" id="PF07593"/>
    </source>
</evidence>
<feature type="chain" id="PRO_5009908211" evidence="2">
    <location>
        <begin position="20"/>
        <end position="1121"/>
    </location>
</feature>
<dbReference type="Proteomes" id="UP000184368">
    <property type="component" value="Unassembled WGS sequence"/>
</dbReference>
<dbReference type="PROSITE" id="PS51257">
    <property type="entry name" value="PROKAR_LIPOPROTEIN"/>
    <property type="match status" value="1"/>
</dbReference>
<evidence type="ECO:0000256" key="1">
    <source>
        <dbReference type="ARBA" id="ARBA00022729"/>
    </source>
</evidence>
<keyword evidence="1 2" id="KW-0732">Signal</keyword>
<dbReference type="AlphaFoldDB" id="A0A1M4X142"/>
<dbReference type="Pfam" id="PF07593">
    <property type="entry name" value="UnbV_ASPIC"/>
    <property type="match status" value="1"/>
</dbReference>
<gene>
    <name evidence="4" type="ORF">SAMN05444008_103212</name>
</gene>
<dbReference type="OrthoDB" id="600363at2"/>
<organism evidence="4 5">
    <name type="scientific">Cnuella takakiae</name>
    <dbReference type="NCBI Taxonomy" id="1302690"/>
    <lineage>
        <taxon>Bacteria</taxon>
        <taxon>Pseudomonadati</taxon>
        <taxon>Bacteroidota</taxon>
        <taxon>Chitinophagia</taxon>
        <taxon>Chitinophagales</taxon>
        <taxon>Chitinophagaceae</taxon>
        <taxon>Cnuella</taxon>
    </lineage>
</organism>
<dbReference type="STRING" id="1302690.BUE76_06345"/>
<accession>A0A1M4X142</accession>
<dbReference type="EMBL" id="FQUO01000003">
    <property type="protein sequence ID" value="SHE87170.1"/>
    <property type="molecule type" value="Genomic_DNA"/>
</dbReference>
<dbReference type="SUPFAM" id="SSF69318">
    <property type="entry name" value="Integrin alpha N-terminal domain"/>
    <property type="match status" value="3"/>
</dbReference>
<evidence type="ECO:0000313" key="5">
    <source>
        <dbReference type="Proteomes" id="UP000184368"/>
    </source>
</evidence>
<dbReference type="InterPro" id="IPR011519">
    <property type="entry name" value="UnbV_ASPIC"/>
</dbReference>
<dbReference type="RefSeq" id="WP_073040744.1">
    <property type="nucleotide sequence ID" value="NZ_FQUO01000003.1"/>
</dbReference>